<feature type="chain" id="PRO_5002042927" evidence="1">
    <location>
        <begin position="19"/>
        <end position="37"/>
    </location>
</feature>
<sequence>MPYMSLLLIVETLLMLKTWVVRLCRNLSATKVCSGCR</sequence>
<protein>
    <submittedName>
        <fullName evidence="2">Uncharacterized protein</fullName>
    </submittedName>
</protein>
<reference evidence="2" key="1">
    <citation type="submission" date="2014-09" db="EMBL/GenBank/DDBJ databases">
        <authorList>
            <person name="Magalhaes I.L.F."/>
            <person name="Oliveira U."/>
            <person name="Santos F.R."/>
            <person name="Vidigal T.H.D.A."/>
            <person name="Brescovit A.D."/>
            <person name="Santos A.J."/>
        </authorList>
    </citation>
    <scope>NUCLEOTIDE SEQUENCE</scope>
    <source>
        <tissue evidence="2">Shoot tissue taken approximately 20 cm above the soil surface</tissue>
    </source>
</reference>
<proteinExistence type="predicted"/>
<organism evidence="2">
    <name type="scientific">Arundo donax</name>
    <name type="common">Giant reed</name>
    <name type="synonym">Donax arundinaceus</name>
    <dbReference type="NCBI Taxonomy" id="35708"/>
    <lineage>
        <taxon>Eukaryota</taxon>
        <taxon>Viridiplantae</taxon>
        <taxon>Streptophyta</taxon>
        <taxon>Embryophyta</taxon>
        <taxon>Tracheophyta</taxon>
        <taxon>Spermatophyta</taxon>
        <taxon>Magnoliopsida</taxon>
        <taxon>Liliopsida</taxon>
        <taxon>Poales</taxon>
        <taxon>Poaceae</taxon>
        <taxon>PACMAD clade</taxon>
        <taxon>Arundinoideae</taxon>
        <taxon>Arundineae</taxon>
        <taxon>Arundo</taxon>
    </lineage>
</organism>
<dbReference type="EMBL" id="GBRH01233596">
    <property type="protein sequence ID" value="JAD64299.1"/>
    <property type="molecule type" value="Transcribed_RNA"/>
</dbReference>
<evidence type="ECO:0000313" key="2">
    <source>
        <dbReference type="EMBL" id="JAD64299.1"/>
    </source>
</evidence>
<evidence type="ECO:0000256" key="1">
    <source>
        <dbReference type="SAM" id="SignalP"/>
    </source>
</evidence>
<dbReference type="AlphaFoldDB" id="A0A0A9BJZ3"/>
<name>A0A0A9BJZ3_ARUDO</name>
<accession>A0A0A9BJZ3</accession>
<reference evidence="2" key="2">
    <citation type="journal article" date="2015" name="Data Brief">
        <title>Shoot transcriptome of the giant reed, Arundo donax.</title>
        <authorList>
            <person name="Barrero R.A."/>
            <person name="Guerrero F.D."/>
            <person name="Moolhuijzen P."/>
            <person name="Goolsby J.A."/>
            <person name="Tidwell J."/>
            <person name="Bellgard S.E."/>
            <person name="Bellgard M.I."/>
        </authorList>
    </citation>
    <scope>NUCLEOTIDE SEQUENCE</scope>
    <source>
        <tissue evidence="2">Shoot tissue taken approximately 20 cm above the soil surface</tissue>
    </source>
</reference>
<keyword evidence="1" id="KW-0732">Signal</keyword>
<feature type="signal peptide" evidence="1">
    <location>
        <begin position="1"/>
        <end position="18"/>
    </location>
</feature>